<gene>
    <name evidence="1" type="ORF">JMJ77_000891</name>
</gene>
<dbReference type="AlphaFoldDB" id="A0A9P7RAI4"/>
<organism evidence="1 2">
    <name type="scientific">Colletotrichum scovillei</name>
    <dbReference type="NCBI Taxonomy" id="1209932"/>
    <lineage>
        <taxon>Eukaryota</taxon>
        <taxon>Fungi</taxon>
        <taxon>Dikarya</taxon>
        <taxon>Ascomycota</taxon>
        <taxon>Pezizomycotina</taxon>
        <taxon>Sordariomycetes</taxon>
        <taxon>Hypocreomycetidae</taxon>
        <taxon>Glomerellales</taxon>
        <taxon>Glomerellaceae</taxon>
        <taxon>Colletotrichum</taxon>
        <taxon>Colletotrichum acutatum species complex</taxon>
    </lineage>
</organism>
<accession>A0A9P7RAI4</accession>
<protein>
    <submittedName>
        <fullName evidence="1">Uncharacterized protein</fullName>
    </submittedName>
</protein>
<sequence>MCIITIDGEVHVLYPMMLHMRTGASECGCDGQGSRPRRVSAANHQVSIRSAWLSAVGRFVAPRMLPITRCIALI</sequence>
<comment type="caution">
    <text evidence="1">The sequence shown here is derived from an EMBL/GenBank/DDBJ whole genome shotgun (WGS) entry which is preliminary data.</text>
</comment>
<evidence type="ECO:0000313" key="1">
    <source>
        <dbReference type="EMBL" id="KAG7053811.1"/>
    </source>
</evidence>
<name>A0A9P7RAI4_9PEZI</name>
<evidence type="ECO:0000313" key="2">
    <source>
        <dbReference type="Proteomes" id="UP000699042"/>
    </source>
</evidence>
<dbReference type="EMBL" id="JAESDN010000003">
    <property type="protein sequence ID" value="KAG7053811.1"/>
    <property type="molecule type" value="Genomic_DNA"/>
</dbReference>
<reference evidence="1" key="1">
    <citation type="submission" date="2021-05" db="EMBL/GenBank/DDBJ databases">
        <title>Comparative genomics of three Colletotrichum scovillei strains and genetic complementation revealed genes involved fungal growth and virulence on chili pepper.</title>
        <authorList>
            <person name="Hsieh D.-K."/>
            <person name="Chuang S.-C."/>
            <person name="Chen C.-Y."/>
            <person name="Chao Y.-T."/>
            <person name="Lu M.-Y.J."/>
            <person name="Lee M.-H."/>
            <person name="Shih M.-C."/>
        </authorList>
    </citation>
    <scope>NUCLEOTIDE SEQUENCE</scope>
    <source>
        <strain evidence="1">Coll-153</strain>
    </source>
</reference>
<keyword evidence="2" id="KW-1185">Reference proteome</keyword>
<dbReference type="Proteomes" id="UP000699042">
    <property type="component" value="Unassembled WGS sequence"/>
</dbReference>
<proteinExistence type="predicted"/>